<reference evidence="4" key="1">
    <citation type="submission" date="2018-06" db="EMBL/GenBank/DDBJ databases">
        <authorList>
            <person name="Zhirakovskaya E."/>
        </authorList>
    </citation>
    <scope>NUCLEOTIDE SEQUENCE</scope>
</reference>
<evidence type="ECO:0000256" key="3">
    <source>
        <dbReference type="ARBA" id="ARBA00023027"/>
    </source>
</evidence>
<dbReference type="Gene3D" id="3.40.718.10">
    <property type="entry name" value="Isopropylmalate Dehydrogenase"/>
    <property type="match status" value="1"/>
</dbReference>
<dbReference type="AlphaFoldDB" id="A0A3B0U8V9"/>
<feature type="non-terminal residue" evidence="4">
    <location>
        <position position="165"/>
    </location>
</feature>
<protein>
    <submittedName>
        <fullName evidence="4">4-hydroxythreonine-4-phosphate dehydrogenase</fullName>
        <ecNumber evidence="4">1.1.1.262</ecNumber>
    </submittedName>
</protein>
<name>A0A3B0U8V9_9ZZZZ</name>
<dbReference type="GO" id="GO:0046872">
    <property type="term" value="F:metal ion binding"/>
    <property type="evidence" value="ECO:0007669"/>
    <property type="project" value="UniProtKB-KW"/>
</dbReference>
<proteinExistence type="predicted"/>
<evidence type="ECO:0000256" key="1">
    <source>
        <dbReference type="ARBA" id="ARBA00022723"/>
    </source>
</evidence>
<dbReference type="InterPro" id="IPR005255">
    <property type="entry name" value="PdxA_fam"/>
</dbReference>
<keyword evidence="2 4" id="KW-0560">Oxidoreductase</keyword>
<sequence length="165" mass="18420">MASKHKPIIGITLGDINGIGPEVVIKALSDTRILNFFTPVIYGSSRVLSYYKKMMDIEFNYSQVKEEHNFLPKKNNVVNCWNETLELTPGVENSIGGNASWQALKKASADLKDGFIDAIVTAPINKANIQSEEFAFPGHTEFFANLFETDKQLMFMVSDKLRVGV</sequence>
<organism evidence="4">
    <name type="scientific">hydrothermal vent metagenome</name>
    <dbReference type="NCBI Taxonomy" id="652676"/>
    <lineage>
        <taxon>unclassified sequences</taxon>
        <taxon>metagenomes</taxon>
        <taxon>ecological metagenomes</taxon>
    </lineage>
</organism>
<accession>A0A3B0U8V9</accession>
<evidence type="ECO:0000313" key="4">
    <source>
        <dbReference type="EMBL" id="VAW27385.1"/>
    </source>
</evidence>
<dbReference type="PANTHER" id="PTHR30004:SF6">
    <property type="entry name" value="D-THREONATE 4-PHOSPHATE DEHYDROGENASE"/>
    <property type="match status" value="1"/>
</dbReference>
<dbReference type="GO" id="GO:0051287">
    <property type="term" value="F:NAD binding"/>
    <property type="evidence" value="ECO:0007669"/>
    <property type="project" value="InterPro"/>
</dbReference>
<gene>
    <name evidence="4" type="ORF">MNBD_BACTEROID06-764</name>
</gene>
<dbReference type="Pfam" id="PF04166">
    <property type="entry name" value="PdxA"/>
    <property type="match status" value="1"/>
</dbReference>
<keyword evidence="1" id="KW-0479">Metal-binding</keyword>
<dbReference type="EC" id="1.1.1.262" evidence="4"/>
<dbReference type="SUPFAM" id="SSF53659">
    <property type="entry name" value="Isocitrate/Isopropylmalate dehydrogenase-like"/>
    <property type="match status" value="1"/>
</dbReference>
<evidence type="ECO:0000256" key="2">
    <source>
        <dbReference type="ARBA" id="ARBA00023002"/>
    </source>
</evidence>
<dbReference type="GO" id="GO:0050570">
    <property type="term" value="F:4-hydroxythreonine-4-phosphate dehydrogenase activity"/>
    <property type="evidence" value="ECO:0007669"/>
    <property type="project" value="UniProtKB-EC"/>
</dbReference>
<dbReference type="EMBL" id="UOES01000229">
    <property type="protein sequence ID" value="VAW27385.1"/>
    <property type="molecule type" value="Genomic_DNA"/>
</dbReference>
<keyword evidence="3" id="KW-0520">NAD</keyword>
<dbReference type="PANTHER" id="PTHR30004">
    <property type="entry name" value="4-HYDROXYTHREONINE-4-PHOSPHATE DEHYDROGENASE"/>
    <property type="match status" value="1"/>
</dbReference>